<evidence type="ECO:0000256" key="1">
    <source>
        <dbReference type="SAM" id="MobiDB-lite"/>
    </source>
</evidence>
<reference evidence="2 3" key="1">
    <citation type="journal article" date="2018" name="G3 (Bethesda)">
        <title>Phylogenetic and Phylogenomic Definition of Rhizopus Species.</title>
        <authorList>
            <person name="Gryganskyi A.P."/>
            <person name="Golan J."/>
            <person name="Dolatabadi S."/>
            <person name="Mondo S."/>
            <person name="Robb S."/>
            <person name="Idnurm A."/>
            <person name="Muszewska A."/>
            <person name="Steczkiewicz K."/>
            <person name="Masonjones S."/>
            <person name="Liao H.L."/>
            <person name="Gajdeczka M.T."/>
            <person name="Anike F."/>
            <person name="Vuek A."/>
            <person name="Anishchenko I.M."/>
            <person name="Voigt K."/>
            <person name="de Hoog G.S."/>
            <person name="Smith M.E."/>
            <person name="Heitman J."/>
            <person name="Vilgalys R."/>
            <person name="Stajich J.E."/>
        </authorList>
    </citation>
    <scope>NUCLEOTIDE SEQUENCE [LARGE SCALE GENOMIC DNA]</scope>
    <source>
        <strain evidence="2 3">LSU 92-RS-03</strain>
    </source>
</reference>
<dbReference type="EMBL" id="PJQM01003205">
    <property type="protein sequence ID" value="RCH90172.1"/>
    <property type="molecule type" value="Genomic_DNA"/>
</dbReference>
<evidence type="ECO:0000313" key="3">
    <source>
        <dbReference type="Proteomes" id="UP000253551"/>
    </source>
</evidence>
<evidence type="ECO:0000313" key="2">
    <source>
        <dbReference type="EMBL" id="RCH90172.1"/>
    </source>
</evidence>
<organism evidence="2 3">
    <name type="scientific">Rhizopus stolonifer</name>
    <name type="common">Rhizopus nigricans</name>
    <dbReference type="NCBI Taxonomy" id="4846"/>
    <lineage>
        <taxon>Eukaryota</taxon>
        <taxon>Fungi</taxon>
        <taxon>Fungi incertae sedis</taxon>
        <taxon>Mucoromycota</taxon>
        <taxon>Mucoromycotina</taxon>
        <taxon>Mucoromycetes</taxon>
        <taxon>Mucorales</taxon>
        <taxon>Mucorineae</taxon>
        <taxon>Rhizopodaceae</taxon>
        <taxon>Rhizopus</taxon>
    </lineage>
</organism>
<dbReference type="Proteomes" id="UP000253551">
    <property type="component" value="Unassembled WGS sequence"/>
</dbReference>
<sequence>MNPTREAINAYLLRFNRERLLVKLPDDATTAHLLLQGLTNTLKTRAIKVLATKADDSLGLPTEVSSFVDARFPSYTPTCITIDGMELVEAPIVKKKGKNAVPAWQEFSRDNDDGRSQSRYHSKVGSNLYNRASGNMISKPNHHNDNSSSKSNYQQGNFNNQQKL</sequence>
<keyword evidence="3" id="KW-1185">Reference proteome</keyword>
<gene>
    <name evidence="2" type="ORF">CU098_008605</name>
</gene>
<feature type="compositionally biased region" description="Polar residues" evidence="1">
    <location>
        <begin position="153"/>
        <end position="164"/>
    </location>
</feature>
<name>A0A367JJP9_RHIST</name>
<proteinExistence type="predicted"/>
<protein>
    <submittedName>
        <fullName evidence="2">Uncharacterized protein</fullName>
    </submittedName>
</protein>
<feature type="region of interest" description="Disordered" evidence="1">
    <location>
        <begin position="108"/>
        <end position="164"/>
    </location>
</feature>
<feature type="compositionally biased region" description="Polar residues" evidence="1">
    <location>
        <begin position="124"/>
        <end position="136"/>
    </location>
</feature>
<comment type="caution">
    <text evidence="2">The sequence shown here is derived from an EMBL/GenBank/DDBJ whole genome shotgun (WGS) entry which is preliminary data.</text>
</comment>
<dbReference type="AlphaFoldDB" id="A0A367JJP9"/>
<accession>A0A367JJP9</accession>